<proteinExistence type="predicted"/>
<organism evidence="3 4">
    <name type="scientific">Babesia ovata</name>
    <dbReference type="NCBI Taxonomy" id="189622"/>
    <lineage>
        <taxon>Eukaryota</taxon>
        <taxon>Sar</taxon>
        <taxon>Alveolata</taxon>
        <taxon>Apicomplexa</taxon>
        <taxon>Aconoidasida</taxon>
        <taxon>Piroplasmida</taxon>
        <taxon>Babesiidae</taxon>
        <taxon>Babesia</taxon>
    </lineage>
</organism>
<feature type="compositionally biased region" description="Polar residues" evidence="1">
    <location>
        <begin position="140"/>
        <end position="159"/>
    </location>
</feature>
<feature type="transmembrane region" description="Helical" evidence="2">
    <location>
        <begin position="436"/>
        <end position="453"/>
    </location>
</feature>
<keyword evidence="4" id="KW-1185">Reference proteome</keyword>
<dbReference type="GeneID" id="39876053"/>
<comment type="caution">
    <text evidence="3">The sequence shown here is derived from an EMBL/GenBank/DDBJ whole genome shotgun (WGS) entry which is preliminary data.</text>
</comment>
<protein>
    <submittedName>
        <fullName evidence="3">Uncharacterized protein</fullName>
    </submittedName>
</protein>
<evidence type="ECO:0000313" key="4">
    <source>
        <dbReference type="Proteomes" id="UP000236319"/>
    </source>
</evidence>
<feature type="compositionally biased region" description="Polar residues" evidence="1">
    <location>
        <begin position="184"/>
        <end position="204"/>
    </location>
</feature>
<dbReference type="OrthoDB" id="330669at2759"/>
<dbReference type="AlphaFoldDB" id="A0A2H6KH14"/>
<dbReference type="Proteomes" id="UP000236319">
    <property type="component" value="Unassembled WGS sequence"/>
</dbReference>
<evidence type="ECO:0000256" key="1">
    <source>
        <dbReference type="SAM" id="MobiDB-lite"/>
    </source>
</evidence>
<dbReference type="EMBL" id="BDSA01000004">
    <property type="protein sequence ID" value="GBE62283.1"/>
    <property type="molecule type" value="Genomic_DNA"/>
</dbReference>
<feature type="compositionally biased region" description="Basic and acidic residues" evidence="1">
    <location>
        <begin position="160"/>
        <end position="174"/>
    </location>
</feature>
<keyword evidence="2" id="KW-1133">Transmembrane helix</keyword>
<keyword evidence="2" id="KW-0472">Membrane</keyword>
<sequence>MREDVVGVLSRLVPRRTATLYFILFVSTLLLSIGLLNGSENLFRSFTSCRGDAEYNISAFTALVVLQCILILPKSDDSSGDDEEASELTTRSSLRRLDKDGHFPSKNLTDNLDFANRSCFTNEGFVSIICEKFSPRTSPVISSRVTGSQGSKRSMTSYANHDKSDGDSKIDRRMCKSGPAYDEQTPTNDETPVNNVGDASTNETIDPDQPQGDPSSNENGDGGPNPCTAWMYSCSICWNSLWMSLYHFVSFMGIHATLLASRIHGSIELNKHALETCGHLRDKFPLHMWSPRLGYQLISESTFFLTYMSCTSFELVIRKYDDSSYLKNFFAGHILKERRCLGIMRILLQALIFLYAFVVILASAFTGYGSPMQILCGFSMGMLILWINALLTQLIQLSNMSHSTLNFNWLWSLLSLLNFWICGVLFYVSVYGIPLSAPYIYLQVVSWIPLLILTTRKGKQIFMWQDISSALYTFN</sequence>
<gene>
    <name evidence="3" type="ORF">BOVATA_037760</name>
</gene>
<dbReference type="RefSeq" id="XP_028868526.1">
    <property type="nucleotide sequence ID" value="XM_029012693.1"/>
</dbReference>
<name>A0A2H6KH14_9APIC</name>
<feature type="transmembrane region" description="Helical" evidence="2">
    <location>
        <begin position="407"/>
        <end position="430"/>
    </location>
</feature>
<feature type="region of interest" description="Disordered" evidence="1">
    <location>
        <begin position="140"/>
        <end position="222"/>
    </location>
</feature>
<feature type="transmembrane region" description="Helical" evidence="2">
    <location>
        <begin position="20"/>
        <end position="43"/>
    </location>
</feature>
<feature type="transmembrane region" description="Helical" evidence="2">
    <location>
        <begin position="372"/>
        <end position="395"/>
    </location>
</feature>
<dbReference type="VEuPathDB" id="PiroplasmaDB:BOVATA_037760"/>
<keyword evidence="2" id="KW-0812">Transmembrane</keyword>
<reference evidence="3 4" key="1">
    <citation type="journal article" date="2017" name="BMC Genomics">
        <title>Whole-genome assembly of Babesia ovata and comparative genomics between closely related pathogens.</title>
        <authorList>
            <person name="Yamagishi J."/>
            <person name="Asada M."/>
            <person name="Hakimi H."/>
            <person name="Tanaka T.Q."/>
            <person name="Sugimoto C."/>
            <person name="Kawazu S."/>
        </authorList>
    </citation>
    <scope>NUCLEOTIDE SEQUENCE [LARGE SCALE GENOMIC DNA]</scope>
    <source>
        <strain evidence="3 4">Miyake</strain>
    </source>
</reference>
<feature type="transmembrane region" description="Helical" evidence="2">
    <location>
        <begin position="346"/>
        <end position="366"/>
    </location>
</feature>
<evidence type="ECO:0000256" key="2">
    <source>
        <dbReference type="SAM" id="Phobius"/>
    </source>
</evidence>
<accession>A0A2H6KH14</accession>
<evidence type="ECO:0000313" key="3">
    <source>
        <dbReference type="EMBL" id="GBE62283.1"/>
    </source>
</evidence>